<reference evidence="1" key="2">
    <citation type="journal article" date="2015" name="Fish Shellfish Immunol.">
        <title>Early steps in the European eel (Anguilla anguilla)-Vibrio vulnificus interaction in the gills: Role of the RtxA13 toxin.</title>
        <authorList>
            <person name="Callol A."/>
            <person name="Pajuelo D."/>
            <person name="Ebbesson L."/>
            <person name="Teles M."/>
            <person name="MacKenzie S."/>
            <person name="Amaro C."/>
        </authorList>
    </citation>
    <scope>NUCLEOTIDE SEQUENCE</scope>
</reference>
<sequence length="46" mass="4837">MCQWTPIMPLAAESVPHRGIATYCGVCSHGHSLPVTCDHSALSISA</sequence>
<protein>
    <submittedName>
        <fullName evidence="1">Uncharacterized protein</fullName>
    </submittedName>
</protein>
<organism evidence="1">
    <name type="scientific">Anguilla anguilla</name>
    <name type="common">European freshwater eel</name>
    <name type="synonym">Muraena anguilla</name>
    <dbReference type="NCBI Taxonomy" id="7936"/>
    <lineage>
        <taxon>Eukaryota</taxon>
        <taxon>Metazoa</taxon>
        <taxon>Chordata</taxon>
        <taxon>Craniata</taxon>
        <taxon>Vertebrata</taxon>
        <taxon>Euteleostomi</taxon>
        <taxon>Actinopterygii</taxon>
        <taxon>Neopterygii</taxon>
        <taxon>Teleostei</taxon>
        <taxon>Anguilliformes</taxon>
        <taxon>Anguillidae</taxon>
        <taxon>Anguilla</taxon>
    </lineage>
</organism>
<dbReference type="EMBL" id="GBXM01050958">
    <property type="protein sequence ID" value="JAH57619.1"/>
    <property type="molecule type" value="Transcribed_RNA"/>
</dbReference>
<proteinExistence type="predicted"/>
<accession>A0A0E9TVA1</accession>
<dbReference type="AlphaFoldDB" id="A0A0E9TVA1"/>
<evidence type="ECO:0000313" key="1">
    <source>
        <dbReference type="EMBL" id="JAH57619.1"/>
    </source>
</evidence>
<name>A0A0E9TVA1_ANGAN</name>
<dbReference type="EMBL" id="GBXM01050060">
    <property type="protein sequence ID" value="JAH58517.1"/>
    <property type="molecule type" value="Transcribed_RNA"/>
</dbReference>
<reference evidence="1" key="1">
    <citation type="submission" date="2014-11" db="EMBL/GenBank/DDBJ databases">
        <authorList>
            <person name="Amaro Gonzalez C."/>
        </authorList>
    </citation>
    <scope>NUCLEOTIDE SEQUENCE</scope>
</reference>